<dbReference type="PANTHER" id="PTHR36838:SF1">
    <property type="entry name" value="SLR1864 PROTEIN"/>
    <property type="match status" value="1"/>
</dbReference>
<name>A0AAW9Q034_9CYAN</name>
<evidence type="ECO:0000313" key="10">
    <source>
        <dbReference type="Proteomes" id="UP001333818"/>
    </source>
</evidence>
<evidence type="ECO:0000256" key="8">
    <source>
        <dbReference type="SAM" id="Phobius"/>
    </source>
</evidence>
<dbReference type="EMBL" id="JAZBJZ010000026">
    <property type="protein sequence ID" value="MEE3716815.1"/>
    <property type="molecule type" value="Genomic_DNA"/>
</dbReference>
<evidence type="ECO:0000256" key="1">
    <source>
        <dbReference type="ARBA" id="ARBA00004651"/>
    </source>
</evidence>
<evidence type="ECO:0000313" key="9">
    <source>
        <dbReference type="EMBL" id="MEE3716815.1"/>
    </source>
</evidence>
<keyword evidence="7 8" id="KW-0472">Membrane</keyword>
<dbReference type="InterPro" id="IPR038770">
    <property type="entry name" value="Na+/solute_symporter_sf"/>
</dbReference>
<keyword evidence="10" id="KW-1185">Reference proteome</keyword>
<dbReference type="RefSeq" id="WP_330483244.1">
    <property type="nucleotide sequence ID" value="NZ_JAZBJZ010000026.1"/>
</dbReference>
<sequence>MDNLIQLYGTLIGWVLLGFALGRYLLPKKTSLYIGKFLFWFGVPLLIVASLRGRDLSGGVLVAPVTAWIAILVGAAFAWIWIDLGVTDERLKSFSSGIKFVDRSGGELAVEDGTAVRASSWSNSTQGSFLLAMMVGNTGYMGYPVILSVVGKEYFAYAVFYDLLGSTLGAYGLGVALAAYYGTSANAQDQKKWWVNIFDRLLRNPALWSLVLGLSISNVKLPEIVEQVIKTISIPIVPLSLVMIGLQLSQLPSIRKWGQAVTCLIIKMLLVPLVVGTGLMFFGVTGAPRLAMVLQMAMPPAFATLVIAQAYNLDKDLAVTSLAFGSVGLLFTLPVWIWLFS</sequence>
<dbReference type="Pfam" id="PF03547">
    <property type="entry name" value="Mem_trans"/>
    <property type="match status" value="1"/>
</dbReference>
<reference evidence="9" key="1">
    <citation type="submission" date="2024-01" db="EMBL/GenBank/DDBJ databases">
        <title>Bank of Algae and Cyanobacteria of the Azores (BACA) strain genomes.</title>
        <authorList>
            <person name="Luz R."/>
            <person name="Cordeiro R."/>
            <person name="Fonseca A."/>
            <person name="Goncalves V."/>
        </authorList>
    </citation>
    <scope>NUCLEOTIDE SEQUENCE</scope>
    <source>
        <strain evidence="9">BACA0141</strain>
    </source>
</reference>
<evidence type="ECO:0000256" key="6">
    <source>
        <dbReference type="ARBA" id="ARBA00022989"/>
    </source>
</evidence>
<organism evidence="9 10">
    <name type="scientific">Tumidithrix elongata BACA0141</name>
    <dbReference type="NCBI Taxonomy" id="2716417"/>
    <lineage>
        <taxon>Bacteria</taxon>
        <taxon>Bacillati</taxon>
        <taxon>Cyanobacteriota</taxon>
        <taxon>Cyanophyceae</taxon>
        <taxon>Pseudanabaenales</taxon>
        <taxon>Pseudanabaenaceae</taxon>
        <taxon>Tumidithrix</taxon>
        <taxon>Tumidithrix elongata</taxon>
    </lineage>
</organism>
<feature type="transmembrane region" description="Helical" evidence="8">
    <location>
        <begin position="129"/>
        <end position="147"/>
    </location>
</feature>
<dbReference type="GO" id="GO:0005886">
    <property type="term" value="C:plasma membrane"/>
    <property type="evidence" value="ECO:0007669"/>
    <property type="project" value="UniProtKB-SubCell"/>
</dbReference>
<accession>A0AAW9Q034</accession>
<protein>
    <submittedName>
        <fullName evidence="9">AEC family transporter</fullName>
    </submittedName>
</protein>
<comment type="subcellular location">
    <subcellularLocation>
        <location evidence="1">Cell membrane</location>
        <topology evidence="1">Multi-pass membrane protein</topology>
    </subcellularLocation>
</comment>
<comment type="caution">
    <text evidence="9">The sequence shown here is derived from an EMBL/GenBank/DDBJ whole genome shotgun (WGS) entry which is preliminary data.</text>
</comment>
<dbReference type="Gene3D" id="1.20.1530.20">
    <property type="match status" value="1"/>
</dbReference>
<gene>
    <name evidence="9" type="ORF">V2H45_08660</name>
</gene>
<comment type="similarity">
    <text evidence="2">Belongs to the auxin efflux carrier (TC 2.A.69) family.</text>
</comment>
<feature type="transmembrane region" description="Helical" evidence="8">
    <location>
        <begin position="257"/>
        <end position="283"/>
    </location>
</feature>
<dbReference type="AlphaFoldDB" id="A0AAW9Q034"/>
<feature type="transmembrane region" description="Helical" evidence="8">
    <location>
        <begin position="58"/>
        <end position="82"/>
    </location>
</feature>
<feature type="transmembrane region" description="Helical" evidence="8">
    <location>
        <begin position="7"/>
        <end position="26"/>
    </location>
</feature>
<feature type="transmembrane region" description="Helical" evidence="8">
    <location>
        <begin position="290"/>
        <end position="311"/>
    </location>
</feature>
<keyword evidence="5 8" id="KW-0812">Transmembrane</keyword>
<feature type="transmembrane region" description="Helical" evidence="8">
    <location>
        <begin position="159"/>
        <end position="181"/>
    </location>
</feature>
<keyword evidence="4" id="KW-1003">Cell membrane</keyword>
<feature type="transmembrane region" description="Helical" evidence="8">
    <location>
        <begin position="32"/>
        <end position="51"/>
    </location>
</feature>
<evidence type="ECO:0000256" key="5">
    <source>
        <dbReference type="ARBA" id="ARBA00022692"/>
    </source>
</evidence>
<feature type="transmembrane region" description="Helical" evidence="8">
    <location>
        <begin position="317"/>
        <end position="340"/>
    </location>
</feature>
<proteinExistence type="inferred from homology"/>
<keyword evidence="3" id="KW-0813">Transport</keyword>
<evidence type="ECO:0000256" key="4">
    <source>
        <dbReference type="ARBA" id="ARBA00022475"/>
    </source>
</evidence>
<dbReference type="Proteomes" id="UP001333818">
    <property type="component" value="Unassembled WGS sequence"/>
</dbReference>
<dbReference type="PANTHER" id="PTHR36838">
    <property type="entry name" value="AUXIN EFFLUX CARRIER FAMILY PROTEIN"/>
    <property type="match status" value="1"/>
</dbReference>
<dbReference type="InterPro" id="IPR004776">
    <property type="entry name" value="Mem_transp_PIN-like"/>
</dbReference>
<evidence type="ECO:0000256" key="2">
    <source>
        <dbReference type="ARBA" id="ARBA00010145"/>
    </source>
</evidence>
<dbReference type="GO" id="GO:0055085">
    <property type="term" value="P:transmembrane transport"/>
    <property type="evidence" value="ECO:0007669"/>
    <property type="project" value="InterPro"/>
</dbReference>
<keyword evidence="6 8" id="KW-1133">Transmembrane helix</keyword>
<evidence type="ECO:0000256" key="3">
    <source>
        <dbReference type="ARBA" id="ARBA00022448"/>
    </source>
</evidence>
<evidence type="ECO:0000256" key="7">
    <source>
        <dbReference type="ARBA" id="ARBA00023136"/>
    </source>
</evidence>